<dbReference type="Gene3D" id="3.50.50.60">
    <property type="entry name" value="FAD/NAD(P)-binding domain"/>
    <property type="match status" value="1"/>
</dbReference>
<accession>A0AA42DMN3</accession>
<dbReference type="AlphaFoldDB" id="A0AA42DMN3"/>
<evidence type="ECO:0000313" key="3">
    <source>
        <dbReference type="Proteomes" id="UP001169242"/>
    </source>
</evidence>
<proteinExistence type="predicted"/>
<dbReference type="Proteomes" id="UP001169242">
    <property type="component" value="Unassembled WGS sequence"/>
</dbReference>
<name>A0AA42DMN3_9FIRM</name>
<dbReference type="RefSeq" id="WP_271012139.1">
    <property type="nucleotide sequence ID" value="NZ_JAQIFT010000040.1"/>
</dbReference>
<dbReference type="InterPro" id="IPR002937">
    <property type="entry name" value="Amino_oxidase"/>
</dbReference>
<dbReference type="Pfam" id="PF01593">
    <property type="entry name" value="Amino_oxidase"/>
    <property type="match status" value="1"/>
</dbReference>
<reference evidence="2" key="1">
    <citation type="journal article" date="2023" name="Int. J. Syst. Evol. Microbiol.">
        <title>&lt;i&gt;Holtiella tumoricola&lt;/i&gt; gen. nov. sp. nov., isolated from a human clinical sample.</title>
        <authorList>
            <person name="Allen-Vercoe E."/>
            <person name="Daigneault M.C."/>
            <person name="Vancuren S.J."/>
            <person name="Cochrane K."/>
            <person name="O'Neal L.L."/>
            <person name="Sankaranarayanan K."/>
            <person name="Lawson P.A."/>
        </authorList>
    </citation>
    <scope>NUCLEOTIDE SEQUENCE</scope>
    <source>
        <strain evidence="2">CC70A</strain>
    </source>
</reference>
<dbReference type="InterPro" id="IPR050464">
    <property type="entry name" value="Zeta_carotene_desat/Oxidored"/>
</dbReference>
<organism evidence="2 3">
    <name type="scientific">Holtiella tumoricola</name>
    <dbReference type="NCBI Taxonomy" id="3018743"/>
    <lineage>
        <taxon>Bacteria</taxon>
        <taxon>Bacillati</taxon>
        <taxon>Bacillota</taxon>
        <taxon>Clostridia</taxon>
        <taxon>Lachnospirales</taxon>
        <taxon>Cellulosilyticaceae</taxon>
        <taxon>Holtiella</taxon>
    </lineage>
</organism>
<dbReference type="GO" id="GO:0016491">
    <property type="term" value="F:oxidoreductase activity"/>
    <property type="evidence" value="ECO:0007669"/>
    <property type="project" value="InterPro"/>
</dbReference>
<dbReference type="EMBL" id="JAQIFT010000040">
    <property type="protein sequence ID" value="MDA3731815.1"/>
    <property type="molecule type" value="Genomic_DNA"/>
</dbReference>
<protein>
    <submittedName>
        <fullName evidence="2">FAD-dependent oxidoreductase</fullName>
    </submittedName>
</protein>
<dbReference type="SUPFAM" id="SSF51905">
    <property type="entry name" value="FAD/NAD(P)-binding domain"/>
    <property type="match status" value="1"/>
</dbReference>
<dbReference type="InterPro" id="IPR036188">
    <property type="entry name" value="FAD/NAD-bd_sf"/>
</dbReference>
<feature type="domain" description="Amine oxidase" evidence="1">
    <location>
        <begin position="51"/>
        <end position="505"/>
    </location>
</feature>
<comment type="caution">
    <text evidence="2">The sequence shown here is derived from an EMBL/GenBank/DDBJ whole genome shotgun (WGS) entry which is preliminary data.</text>
</comment>
<sequence length="508" mass="57064">MIHSKGRMVGVLLGISTLISIGLTSLKSNEIEAKQAIQMERHDTVIVGGGIAGLTCGYFLEDEDFVILERKSTIGGRTISGVHESFTYAKGTEYLGTPESALMEMIDELGLEPKEIPSPMDGYFDGKNFYYGSDGIKRYLVSNSDYDAYETFTDLILDAYEDYDEVPDFDYTFRAKKLDNMSASRWLRNNNIPAVFIKKYNVTSKGLFGATLDEISALSFIPEAAYDYEDEGFNEGYVDYEDFDEEDIEEEYAEAKEESSGSYSFVKGLTELTDKLGEVLEDKIKLSSNVKSITKKGREYVVTYVGNDGKESIILADNVVLAVPAPEALKIAPTVISREKTNIMKNIKYASYATVALFSETPIFDKAFDLAVPDGYFFTDIYDSTWVERFYDDKKTELEDYIISVYVAPKTGVDHSLDTMSDKELIKNVYNDLDKVFNAASSKVTGYDIERFPYAYPIMSEGAYKRLLRLDELNYGSLILAGDYLVYPTFEGAVESGYLAAERIMDSY</sequence>
<dbReference type="PANTHER" id="PTHR42923:SF3">
    <property type="entry name" value="PROTOPORPHYRINOGEN OXIDASE"/>
    <property type="match status" value="1"/>
</dbReference>
<gene>
    <name evidence="2" type="ORF">PBV87_10030</name>
</gene>
<evidence type="ECO:0000259" key="1">
    <source>
        <dbReference type="Pfam" id="PF01593"/>
    </source>
</evidence>
<dbReference type="PANTHER" id="PTHR42923">
    <property type="entry name" value="PROTOPORPHYRINOGEN OXIDASE"/>
    <property type="match status" value="1"/>
</dbReference>
<keyword evidence="3" id="KW-1185">Reference proteome</keyword>
<evidence type="ECO:0000313" key="2">
    <source>
        <dbReference type="EMBL" id="MDA3731815.1"/>
    </source>
</evidence>